<feature type="non-terminal residue" evidence="2">
    <location>
        <position position="1"/>
    </location>
</feature>
<keyword evidence="1" id="KW-0472">Membrane</keyword>
<feature type="transmembrane region" description="Helical" evidence="1">
    <location>
        <begin position="6"/>
        <end position="28"/>
    </location>
</feature>
<proteinExistence type="predicted"/>
<keyword evidence="1" id="KW-1133">Transmembrane helix</keyword>
<dbReference type="AlphaFoldDB" id="A0A3N4ICG6"/>
<keyword evidence="3" id="KW-1185">Reference proteome</keyword>
<organism evidence="2 3">
    <name type="scientific">Ascobolus immersus RN42</name>
    <dbReference type="NCBI Taxonomy" id="1160509"/>
    <lineage>
        <taxon>Eukaryota</taxon>
        <taxon>Fungi</taxon>
        <taxon>Dikarya</taxon>
        <taxon>Ascomycota</taxon>
        <taxon>Pezizomycotina</taxon>
        <taxon>Pezizomycetes</taxon>
        <taxon>Pezizales</taxon>
        <taxon>Ascobolaceae</taxon>
        <taxon>Ascobolus</taxon>
    </lineage>
</organism>
<evidence type="ECO:0000256" key="1">
    <source>
        <dbReference type="SAM" id="Phobius"/>
    </source>
</evidence>
<accession>A0A3N4ICG6</accession>
<dbReference type="Proteomes" id="UP000275078">
    <property type="component" value="Unassembled WGS sequence"/>
</dbReference>
<sequence length="64" mass="7396">LPFLEHTLMTMFLFLFISTLPTPLSLLIPLLKPPLIESTLTVLLFLFLSIPTFPRLSLWLISHF</sequence>
<reference evidence="2 3" key="1">
    <citation type="journal article" date="2018" name="Nat. Ecol. Evol.">
        <title>Pezizomycetes genomes reveal the molecular basis of ectomycorrhizal truffle lifestyle.</title>
        <authorList>
            <person name="Murat C."/>
            <person name="Payen T."/>
            <person name="Noel B."/>
            <person name="Kuo A."/>
            <person name="Morin E."/>
            <person name="Chen J."/>
            <person name="Kohler A."/>
            <person name="Krizsan K."/>
            <person name="Balestrini R."/>
            <person name="Da Silva C."/>
            <person name="Montanini B."/>
            <person name="Hainaut M."/>
            <person name="Levati E."/>
            <person name="Barry K.W."/>
            <person name="Belfiori B."/>
            <person name="Cichocki N."/>
            <person name="Clum A."/>
            <person name="Dockter R.B."/>
            <person name="Fauchery L."/>
            <person name="Guy J."/>
            <person name="Iotti M."/>
            <person name="Le Tacon F."/>
            <person name="Lindquist E.A."/>
            <person name="Lipzen A."/>
            <person name="Malagnac F."/>
            <person name="Mello A."/>
            <person name="Molinier V."/>
            <person name="Miyauchi S."/>
            <person name="Poulain J."/>
            <person name="Riccioni C."/>
            <person name="Rubini A."/>
            <person name="Sitrit Y."/>
            <person name="Splivallo R."/>
            <person name="Traeger S."/>
            <person name="Wang M."/>
            <person name="Zifcakova L."/>
            <person name="Wipf D."/>
            <person name="Zambonelli A."/>
            <person name="Paolocci F."/>
            <person name="Nowrousian M."/>
            <person name="Ottonello S."/>
            <person name="Baldrian P."/>
            <person name="Spatafora J.W."/>
            <person name="Henrissat B."/>
            <person name="Nagy L.G."/>
            <person name="Aury J.M."/>
            <person name="Wincker P."/>
            <person name="Grigoriev I.V."/>
            <person name="Bonfante P."/>
            <person name="Martin F.M."/>
        </authorList>
    </citation>
    <scope>NUCLEOTIDE SEQUENCE [LARGE SCALE GENOMIC DNA]</scope>
    <source>
        <strain evidence="2 3">RN42</strain>
    </source>
</reference>
<evidence type="ECO:0000313" key="2">
    <source>
        <dbReference type="EMBL" id="RPA83792.1"/>
    </source>
</evidence>
<gene>
    <name evidence="2" type="ORF">BJ508DRAFT_413134</name>
</gene>
<evidence type="ECO:0000313" key="3">
    <source>
        <dbReference type="Proteomes" id="UP000275078"/>
    </source>
</evidence>
<name>A0A3N4ICG6_ASCIM</name>
<dbReference type="EMBL" id="ML119662">
    <property type="protein sequence ID" value="RPA83792.1"/>
    <property type="molecule type" value="Genomic_DNA"/>
</dbReference>
<protein>
    <submittedName>
        <fullName evidence="2">Uncharacterized protein</fullName>
    </submittedName>
</protein>
<feature type="transmembrane region" description="Helical" evidence="1">
    <location>
        <begin position="40"/>
        <end position="61"/>
    </location>
</feature>
<keyword evidence="1" id="KW-0812">Transmembrane</keyword>